<dbReference type="NCBIfam" id="TIGR00203">
    <property type="entry name" value="cydB"/>
    <property type="match status" value="1"/>
</dbReference>
<accession>A0ABU0G5R2</accession>
<dbReference type="PIRSF" id="PIRSF000267">
    <property type="entry name" value="Cyt_oxidse_sub2"/>
    <property type="match status" value="1"/>
</dbReference>
<dbReference type="Pfam" id="PF02322">
    <property type="entry name" value="Cyt_bd_oxida_II"/>
    <property type="match status" value="1"/>
</dbReference>
<evidence type="ECO:0000256" key="5">
    <source>
        <dbReference type="ARBA" id="ARBA00022617"/>
    </source>
</evidence>
<dbReference type="InterPro" id="IPR003317">
    <property type="entry name" value="Cyt-d_oxidase_su2"/>
</dbReference>
<feature type="transmembrane region" description="Helical" evidence="12">
    <location>
        <begin position="166"/>
        <end position="186"/>
    </location>
</feature>
<dbReference type="RefSeq" id="WP_307371072.1">
    <property type="nucleotide sequence ID" value="NZ_JAUSUW010000003.1"/>
</dbReference>
<feature type="transmembrane region" description="Helical" evidence="12">
    <location>
        <begin position="297"/>
        <end position="319"/>
    </location>
</feature>
<keyword evidence="11 12" id="KW-0472">Membrane</keyword>
<keyword evidence="10" id="KW-0408">Iron</keyword>
<evidence type="ECO:0000256" key="4">
    <source>
        <dbReference type="ARBA" id="ARBA00022475"/>
    </source>
</evidence>
<evidence type="ECO:0000256" key="10">
    <source>
        <dbReference type="ARBA" id="ARBA00023004"/>
    </source>
</evidence>
<dbReference type="PANTHER" id="PTHR43141:SF5">
    <property type="entry name" value="CYTOCHROME BD-I UBIQUINOL OXIDASE SUBUNIT 2"/>
    <property type="match status" value="1"/>
</dbReference>
<comment type="subcellular location">
    <subcellularLocation>
        <location evidence="1">Cell membrane</location>
        <topology evidence="1">Multi-pass membrane protein</topology>
    </subcellularLocation>
</comment>
<reference evidence="13 14" key="1">
    <citation type="submission" date="2023-07" db="EMBL/GenBank/DDBJ databases">
        <title>Genomic Encyclopedia of Type Strains, Phase IV (KMG-IV): sequencing the most valuable type-strain genomes for metagenomic binning, comparative biology and taxonomic classification.</title>
        <authorList>
            <person name="Goeker M."/>
        </authorList>
    </citation>
    <scope>NUCLEOTIDE SEQUENCE [LARGE SCALE GENOMIC DNA]</scope>
    <source>
        <strain evidence="13 14">DSM 1111</strain>
    </source>
</reference>
<keyword evidence="8" id="KW-0249">Electron transport</keyword>
<evidence type="ECO:0000313" key="14">
    <source>
        <dbReference type="Proteomes" id="UP001238496"/>
    </source>
</evidence>
<dbReference type="PANTHER" id="PTHR43141">
    <property type="entry name" value="CYTOCHROME BD2 SUBUNIT II"/>
    <property type="match status" value="1"/>
</dbReference>
<proteinExistence type="inferred from homology"/>
<keyword evidence="9 12" id="KW-1133">Transmembrane helix</keyword>
<feature type="transmembrane region" description="Helical" evidence="12">
    <location>
        <begin position="207"/>
        <end position="229"/>
    </location>
</feature>
<sequence>MILHELMDFEILRVVWWLLLGVLLTGFALTDGFDLGVGTLLPFVGRTDVERRVAINTVGPVWEGNQVWFILGGGAIFAAWPPLYAVSFSGFYLAMFAVLAALILRPVGFKYRSKRESVAWRNGWDWALFVGGAVPALIFGVAMGNVLQGVPFRFNEDLMIFYDGSFFGLLNPFALLAGVVSLAMLVMHGAAWLQLKADGAVRDRARAIGSVAALVTIVAYAVAGIWLAFGLQGYGLVGPVVTDGPSNPLLGETVRTASWYAAYADRPWIAVAPAIAFIGAGLTYFGLRAGRDVATLLFSKLAITGIVSSVGLTMFPLILPSSIDPKSSLTVWNASSSHQTLFVMLVATVIFMPLILAYTAWVYKVLWGKVTPEAINDNESTVY</sequence>
<comment type="similarity">
    <text evidence="2">Belongs to the cytochrome ubiquinol oxidase subunit 2 family.</text>
</comment>
<evidence type="ECO:0000256" key="3">
    <source>
        <dbReference type="ARBA" id="ARBA00022448"/>
    </source>
</evidence>
<name>A0ABU0G5R2_9HYPH</name>
<evidence type="ECO:0000256" key="2">
    <source>
        <dbReference type="ARBA" id="ARBA00007543"/>
    </source>
</evidence>
<keyword evidence="4" id="KW-1003">Cell membrane</keyword>
<feature type="transmembrane region" description="Helical" evidence="12">
    <location>
        <begin position="83"/>
        <end position="104"/>
    </location>
</feature>
<evidence type="ECO:0000256" key="1">
    <source>
        <dbReference type="ARBA" id="ARBA00004651"/>
    </source>
</evidence>
<feature type="transmembrane region" description="Helical" evidence="12">
    <location>
        <begin position="268"/>
        <end position="285"/>
    </location>
</feature>
<dbReference type="Proteomes" id="UP001238496">
    <property type="component" value="Unassembled WGS sequence"/>
</dbReference>
<gene>
    <name evidence="13" type="ORF">J2045_001477</name>
</gene>
<feature type="transmembrane region" description="Helical" evidence="12">
    <location>
        <begin position="339"/>
        <end position="363"/>
    </location>
</feature>
<dbReference type="EMBL" id="JAUSUW010000003">
    <property type="protein sequence ID" value="MDQ0420458.1"/>
    <property type="molecule type" value="Genomic_DNA"/>
</dbReference>
<dbReference type="GO" id="GO:0016491">
    <property type="term" value="F:oxidoreductase activity"/>
    <property type="evidence" value="ECO:0007669"/>
    <property type="project" value="UniProtKB-KW"/>
</dbReference>
<evidence type="ECO:0000256" key="12">
    <source>
        <dbReference type="SAM" id="Phobius"/>
    </source>
</evidence>
<keyword evidence="5" id="KW-0349">Heme</keyword>
<keyword evidence="3" id="KW-0813">Transport</keyword>
<comment type="caution">
    <text evidence="13">The sequence shown here is derived from an EMBL/GenBank/DDBJ whole genome shotgun (WGS) entry which is preliminary data.</text>
</comment>
<keyword evidence="7" id="KW-0479">Metal-binding</keyword>
<keyword evidence="13" id="KW-0560">Oxidoreductase</keyword>
<feature type="transmembrane region" description="Helical" evidence="12">
    <location>
        <begin position="12"/>
        <end position="30"/>
    </location>
</feature>
<evidence type="ECO:0000313" key="13">
    <source>
        <dbReference type="EMBL" id="MDQ0420458.1"/>
    </source>
</evidence>
<evidence type="ECO:0000256" key="9">
    <source>
        <dbReference type="ARBA" id="ARBA00022989"/>
    </source>
</evidence>
<keyword evidence="14" id="KW-1185">Reference proteome</keyword>
<evidence type="ECO:0000256" key="6">
    <source>
        <dbReference type="ARBA" id="ARBA00022692"/>
    </source>
</evidence>
<feature type="transmembrane region" description="Helical" evidence="12">
    <location>
        <begin position="124"/>
        <end position="146"/>
    </location>
</feature>
<organism evidence="13 14">
    <name type="scientific">Peteryoungia aggregata LMG 23059</name>
    <dbReference type="NCBI Taxonomy" id="1368425"/>
    <lineage>
        <taxon>Bacteria</taxon>
        <taxon>Pseudomonadati</taxon>
        <taxon>Pseudomonadota</taxon>
        <taxon>Alphaproteobacteria</taxon>
        <taxon>Hyphomicrobiales</taxon>
        <taxon>Rhizobiaceae</taxon>
        <taxon>Peteryoungia</taxon>
    </lineage>
</organism>
<keyword evidence="6 12" id="KW-0812">Transmembrane</keyword>
<protein>
    <submittedName>
        <fullName evidence="13">Cytochrome d ubiquinol oxidase subunit II</fullName>
        <ecNumber evidence="13">1.10.3.-</ecNumber>
    </submittedName>
</protein>
<evidence type="ECO:0000256" key="8">
    <source>
        <dbReference type="ARBA" id="ARBA00022982"/>
    </source>
</evidence>
<evidence type="ECO:0000256" key="11">
    <source>
        <dbReference type="ARBA" id="ARBA00023136"/>
    </source>
</evidence>
<evidence type="ECO:0000256" key="7">
    <source>
        <dbReference type="ARBA" id="ARBA00022723"/>
    </source>
</evidence>
<dbReference type="EC" id="1.10.3.-" evidence="13"/>